<dbReference type="AlphaFoldDB" id="A0A2R8B4E9"/>
<reference evidence="1 2" key="1">
    <citation type="submission" date="2018-03" db="EMBL/GenBank/DDBJ databases">
        <authorList>
            <person name="Keele B.F."/>
        </authorList>
    </citation>
    <scope>NUCLEOTIDE SEQUENCE [LARGE SCALE GENOMIC DNA]</scope>
    <source>
        <strain evidence="1 2">CECT 8626</strain>
    </source>
</reference>
<evidence type="ECO:0008006" key="3">
    <source>
        <dbReference type="Google" id="ProtNLM"/>
    </source>
</evidence>
<proteinExistence type="predicted"/>
<dbReference type="SUPFAM" id="SSF69593">
    <property type="entry name" value="Glycerol-3-phosphate (1)-acyltransferase"/>
    <property type="match status" value="1"/>
</dbReference>
<organism evidence="1 2">
    <name type="scientific">Albidovulum aquaemixtae</name>
    <dbReference type="NCBI Taxonomy" id="1542388"/>
    <lineage>
        <taxon>Bacteria</taxon>
        <taxon>Pseudomonadati</taxon>
        <taxon>Pseudomonadota</taxon>
        <taxon>Alphaproteobacteria</taxon>
        <taxon>Rhodobacterales</taxon>
        <taxon>Paracoccaceae</taxon>
        <taxon>Albidovulum</taxon>
    </lineage>
</organism>
<evidence type="ECO:0000313" key="2">
    <source>
        <dbReference type="Proteomes" id="UP000244924"/>
    </source>
</evidence>
<evidence type="ECO:0000313" key="1">
    <source>
        <dbReference type="EMBL" id="SPH17485.1"/>
    </source>
</evidence>
<accession>A0A2R8B4E9</accession>
<sequence>MVPRGNRLATERLLKRMVAAVRRGERLAWGGEGRLYGRDGIGRFKVGASLIAIRAQAPLIPVVFHGGHHALPLGSIRARSGRIRVRFGTPIPTTGLKEEEARGLADHVQEEVARIYAVLKEACREDA</sequence>
<dbReference type="CDD" id="cd07989">
    <property type="entry name" value="LPLAT_AGPAT-like"/>
    <property type="match status" value="1"/>
</dbReference>
<keyword evidence="2" id="KW-1185">Reference proteome</keyword>
<protein>
    <recommendedName>
        <fullName evidence="3">1-acyl-sn-glycerol-3-phosphate acyltransferase</fullName>
    </recommendedName>
</protein>
<name>A0A2R8B4E9_9RHOB</name>
<dbReference type="EMBL" id="OMOQ01000001">
    <property type="protein sequence ID" value="SPH17485.1"/>
    <property type="molecule type" value="Genomic_DNA"/>
</dbReference>
<dbReference type="Proteomes" id="UP000244924">
    <property type="component" value="Unassembled WGS sequence"/>
</dbReference>
<gene>
    <name evidence="1" type="ORF">DEA8626_01008</name>
</gene>